<keyword evidence="3" id="KW-0677">Repeat</keyword>
<dbReference type="PANTHER" id="PTHR10552:SF6">
    <property type="entry name" value="U2 SMALL NUCLEAR RIBONUCLEOPROTEIN A"/>
    <property type="match status" value="1"/>
</dbReference>
<dbReference type="GO" id="GO:0005686">
    <property type="term" value="C:U2 snRNP"/>
    <property type="evidence" value="ECO:0007669"/>
    <property type="project" value="TreeGrafter"/>
</dbReference>
<evidence type="ECO:0000256" key="3">
    <source>
        <dbReference type="ARBA" id="ARBA00022737"/>
    </source>
</evidence>
<comment type="subcellular location">
    <subcellularLocation>
        <location evidence="1">Nucleus</location>
    </subcellularLocation>
</comment>
<dbReference type="OrthoDB" id="433501at2759"/>
<evidence type="ECO:0000256" key="7">
    <source>
        <dbReference type="SAM" id="MobiDB-lite"/>
    </source>
</evidence>
<dbReference type="InterPro" id="IPR044640">
    <property type="entry name" value="RU2A"/>
</dbReference>
<dbReference type="SMART" id="SM00369">
    <property type="entry name" value="LRR_TYP"/>
    <property type="match status" value="2"/>
</dbReference>
<dbReference type="PROSITE" id="PS51450">
    <property type="entry name" value="LRR"/>
    <property type="match status" value="2"/>
</dbReference>
<dbReference type="FunFam" id="3.80.10.10:FF:000026">
    <property type="entry name" value="U2 small nuclear ribonucleoprotein A"/>
    <property type="match status" value="1"/>
</dbReference>
<dbReference type="EMBL" id="CABVLU010000005">
    <property type="protein sequence ID" value="VVT57587.1"/>
    <property type="molecule type" value="Genomic_DNA"/>
</dbReference>
<dbReference type="GO" id="GO:0030620">
    <property type="term" value="F:U2 snRNA binding"/>
    <property type="evidence" value="ECO:0007669"/>
    <property type="project" value="InterPro"/>
</dbReference>
<dbReference type="InterPro" id="IPR001611">
    <property type="entry name" value="Leu-rich_rpt"/>
</dbReference>
<dbReference type="InterPro" id="IPR003591">
    <property type="entry name" value="Leu-rich_rpt_typical-subtyp"/>
</dbReference>
<keyword evidence="9" id="KW-1185">Reference proteome</keyword>
<dbReference type="Gene3D" id="3.80.10.10">
    <property type="entry name" value="Ribonuclease Inhibitor"/>
    <property type="match status" value="1"/>
</dbReference>
<gene>
    <name evidence="8" type="ORF">SAPINGB_P005770</name>
</gene>
<dbReference type="GO" id="GO:0000398">
    <property type="term" value="P:mRNA splicing, via spliceosome"/>
    <property type="evidence" value="ECO:0007669"/>
    <property type="project" value="InterPro"/>
</dbReference>
<evidence type="ECO:0000256" key="1">
    <source>
        <dbReference type="ARBA" id="ARBA00004123"/>
    </source>
</evidence>
<evidence type="ECO:0000313" key="8">
    <source>
        <dbReference type="EMBL" id="VVT57587.1"/>
    </source>
</evidence>
<dbReference type="Pfam" id="PF14580">
    <property type="entry name" value="LRR_9"/>
    <property type="match status" value="1"/>
</dbReference>
<dbReference type="PANTHER" id="PTHR10552">
    <property type="entry name" value="U2 SMALL NUCLEAR RIBONUCLEOPROTEIN A"/>
    <property type="match status" value="1"/>
</dbReference>
<keyword evidence="2" id="KW-0433">Leucine-rich repeat</keyword>
<dbReference type="InterPro" id="IPR032675">
    <property type="entry name" value="LRR_dom_sf"/>
</dbReference>
<protein>
    <recommendedName>
        <fullName evidence="6">U2 small nuclear ribonucleoprotein A'</fullName>
    </recommendedName>
</protein>
<evidence type="ECO:0000256" key="5">
    <source>
        <dbReference type="ARBA" id="ARBA00024196"/>
    </source>
</evidence>
<keyword evidence="4" id="KW-0539">Nucleus</keyword>
<dbReference type="AlphaFoldDB" id="A0A5E8C1M8"/>
<evidence type="ECO:0000256" key="6">
    <source>
        <dbReference type="ARBA" id="ARBA00024238"/>
    </source>
</evidence>
<sequence length="239" mass="26787">MKLTPELLLSAPSYINAISDRELLLRGNNIPVIENLGVTRDLNESIDLTDNNITVLGNFPQMTRLKTLLISRNRINSINSSSFAKSLPNLEMLVLSNNHLANLADLVPLSQLPNLAYLSLVDNPVTYKDYYRLWVIWQNPHIRVLDFQKVKDAERVRAKELFGTSPDQPTELAAQILGSARTRTFNVDADGSVPGATTTTTTRKEMTEKEKDALRQQLKSATSLAEISRIEQSLKSGYY</sequence>
<evidence type="ECO:0000313" key="9">
    <source>
        <dbReference type="Proteomes" id="UP000398389"/>
    </source>
</evidence>
<proteinExistence type="inferred from homology"/>
<dbReference type="SUPFAM" id="SSF52058">
    <property type="entry name" value="L domain-like"/>
    <property type="match status" value="1"/>
</dbReference>
<dbReference type="GeneID" id="43584584"/>
<accession>A0A5E8C1M8</accession>
<dbReference type="RefSeq" id="XP_031856375.1">
    <property type="nucleotide sequence ID" value="XM_032000484.1"/>
</dbReference>
<dbReference type="Proteomes" id="UP000398389">
    <property type="component" value="Unassembled WGS sequence"/>
</dbReference>
<name>A0A5E8C1M8_9ASCO</name>
<evidence type="ECO:0000256" key="4">
    <source>
        <dbReference type="ARBA" id="ARBA00023242"/>
    </source>
</evidence>
<reference evidence="8 9" key="1">
    <citation type="submission" date="2019-09" db="EMBL/GenBank/DDBJ databases">
        <authorList>
            <person name="Brejova B."/>
        </authorList>
    </citation>
    <scope>NUCLEOTIDE SEQUENCE [LARGE SCALE GENOMIC DNA]</scope>
</reference>
<comment type="similarity">
    <text evidence="5">Belongs to the U2 small nuclear ribonucleoprotein A family.</text>
</comment>
<organism evidence="8 9">
    <name type="scientific">Magnusiomyces paraingens</name>
    <dbReference type="NCBI Taxonomy" id="2606893"/>
    <lineage>
        <taxon>Eukaryota</taxon>
        <taxon>Fungi</taxon>
        <taxon>Dikarya</taxon>
        <taxon>Ascomycota</taxon>
        <taxon>Saccharomycotina</taxon>
        <taxon>Dipodascomycetes</taxon>
        <taxon>Dipodascales</taxon>
        <taxon>Dipodascaceae</taxon>
        <taxon>Magnusiomyces</taxon>
    </lineage>
</organism>
<evidence type="ECO:0000256" key="2">
    <source>
        <dbReference type="ARBA" id="ARBA00022614"/>
    </source>
</evidence>
<feature type="region of interest" description="Disordered" evidence="7">
    <location>
        <begin position="190"/>
        <end position="209"/>
    </location>
</feature>